<comment type="caution">
    <text evidence="8">The sequence shown here is derived from an EMBL/GenBank/DDBJ whole genome shotgun (WGS) entry which is preliminary data.</text>
</comment>
<dbReference type="NCBIfam" id="TIGR01970">
    <property type="entry name" value="DEAH_box_HrpB"/>
    <property type="match status" value="1"/>
</dbReference>
<dbReference type="PROSITE" id="PS51192">
    <property type="entry name" value="HELICASE_ATP_BIND_1"/>
    <property type="match status" value="1"/>
</dbReference>
<sequence length="820" mass="88600">MTDLPALTALPDLRTTLAAHPLVLLQAPTGAGKSTALPLELLAEPWLAGRKVLLLQPRRVAVRGVAARLAAQLGQNVGETVGSRVRFESRVSGATQLEVMTEGILTRRLGRDPELSDVGLVILDEFHERSLNADLALALLREVQGALRDDLRVLIMSATLDADLPARLGAPLVRSEGRTYPVEVRYAQAEPGGRIGDTVAGAVRRALAEESGDVLAFLPGVAEIRQAQAALSEVDAVVLPLYGELPPTEQARAVTPDPQGQRRVILATSIAETSLTIEGVRVVVDSGQRRSQAYDPSTGLTGLRTGRVTRAEAEQRAGRAGRTAPGVVYRLWPERTQALLAADRPPEMLGADLGPLRLELAAWGVTDPGSMEWLDAPPSPAWSAAGEVLRGLDALDSGGRVTEAGEALLRFPTHPRLAHLLAEGRTGLAADVAALLEERGPRLDGADLTERVAALRQARGSGRLGEWAGAERLARQWRRLLDVPQDDAQPDAEHVGWLVALAYPERVALLRPGERGRYLLAGGQGAELSPDDPLSGQSALAVAHLDGVAEGRRGPEGRIFLAAPLARQELEARATWQPRTDWDSRTGRLLAQEEWRVGALVLDTRPLREPDPHAAAAAVARAVTREGLHLLTFSPAAQSLRDRVNSLRTWRPDEGWPNLSDAALLRSTDIWLAPFLAGIRSREALARLDLLPALQAQLPWPLASQLDDLAPTHLTVPSGNRIRLDYAPDGSPPVLAVKVQELFGLNDTPTVNAGRTAVLLHLLSPARRPVQVTQDLRSFWQHGYFEVRKDLRGRYPKHPWPDDPASHAPTAKTKRALERG</sequence>
<dbReference type="PANTHER" id="PTHR43519">
    <property type="entry name" value="ATP-DEPENDENT RNA HELICASE HRPB"/>
    <property type="match status" value="1"/>
</dbReference>
<keyword evidence="1" id="KW-0547">Nucleotide-binding</keyword>
<accession>A0A431VZS0</accession>
<dbReference type="RefSeq" id="WP_126351562.1">
    <property type="nucleotide sequence ID" value="NZ_CP086380.1"/>
</dbReference>
<dbReference type="Pfam" id="PF24473">
    <property type="entry name" value="CON_HrpB"/>
    <property type="match status" value="1"/>
</dbReference>
<gene>
    <name evidence="8" type="primary">hrpB</name>
    <name evidence="8" type="ORF">EJ104_04460</name>
</gene>
<dbReference type="SMART" id="SM00487">
    <property type="entry name" value="DEXDc"/>
    <property type="match status" value="1"/>
</dbReference>
<dbReference type="SMART" id="SM00847">
    <property type="entry name" value="HA2"/>
    <property type="match status" value="1"/>
</dbReference>
<evidence type="ECO:0000256" key="2">
    <source>
        <dbReference type="ARBA" id="ARBA00022801"/>
    </source>
</evidence>
<dbReference type="InterPro" id="IPR001650">
    <property type="entry name" value="Helicase_C-like"/>
</dbReference>
<evidence type="ECO:0000313" key="9">
    <source>
        <dbReference type="Proteomes" id="UP000277766"/>
    </source>
</evidence>
<evidence type="ECO:0000256" key="1">
    <source>
        <dbReference type="ARBA" id="ARBA00022741"/>
    </source>
</evidence>
<dbReference type="CDD" id="cd18791">
    <property type="entry name" value="SF2_C_RHA"/>
    <property type="match status" value="1"/>
</dbReference>
<name>A0A431VZS0_9DEIO</name>
<dbReference type="Gene3D" id="1.20.120.1080">
    <property type="match status" value="1"/>
</dbReference>
<keyword evidence="4" id="KW-0067">ATP-binding</keyword>
<dbReference type="InterPro" id="IPR013689">
    <property type="entry name" value="RNA_helicase_ATP-dep_HrpB_C"/>
</dbReference>
<dbReference type="GO" id="GO:0004386">
    <property type="term" value="F:helicase activity"/>
    <property type="evidence" value="ECO:0007669"/>
    <property type="project" value="UniProtKB-KW"/>
</dbReference>
<dbReference type="EMBL" id="RXPE01000006">
    <property type="protein sequence ID" value="RTR28613.1"/>
    <property type="molecule type" value="Genomic_DNA"/>
</dbReference>
<evidence type="ECO:0000313" key="8">
    <source>
        <dbReference type="EMBL" id="RTR28613.1"/>
    </source>
</evidence>
<dbReference type="InterPro" id="IPR011545">
    <property type="entry name" value="DEAD/DEAH_box_helicase_dom"/>
</dbReference>
<dbReference type="InterPro" id="IPR049614">
    <property type="entry name" value="HrpB_DEXH"/>
</dbReference>
<dbReference type="CDD" id="cd17990">
    <property type="entry name" value="DEXHc_HrpB"/>
    <property type="match status" value="1"/>
</dbReference>
<evidence type="ECO:0000256" key="3">
    <source>
        <dbReference type="ARBA" id="ARBA00022806"/>
    </source>
</evidence>
<evidence type="ECO:0000259" key="6">
    <source>
        <dbReference type="PROSITE" id="PS51192"/>
    </source>
</evidence>
<dbReference type="InterPro" id="IPR014001">
    <property type="entry name" value="Helicase_ATP-bd"/>
</dbReference>
<dbReference type="GO" id="GO:0005524">
    <property type="term" value="F:ATP binding"/>
    <property type="evidence" value="ECO:0007669"/>
    <property type="project" value="UniProtKB-KW"/>
</dbReference>
<protein>
    <submittedName>
        <fullName evidence="8">ATP-dependent helicase HrpB</fullName>
    </submittedName>
</protein>
<dbReference type="OrthoDB" id="9808833at2"/>
<dbReference type="Gene3D" id="3.40.50.300">
    <property type="entry name" value="P-loop containing nucleotide triphosphate hydrolases"/>
    <property type="match status" value="2"/>
</dbReference>
<reference evidence="8 9" key="1">
    <citation type="submission" date="2018-12" db="EMBL/GenBank/DDBJ databases">
        <title>Deinococcus radiophilus ATCC 27603 genome sequencing and assembly.</title>
        <authorList>
            <person name="Maclea K.S."/>
            <person name="Maynard C.R."/>
        </authorList>
    </citation>
    <scope>NUCLEOTIDE SEQUENCE [LARGE SCALE GENOMIC DNA]</scope>
    <source>
        <strain evidence="8 9">ATCC 27603</strain>
    </source>
</reference>
<dbReference type="FunFam" id="3.40.50.300:FF:002125">
    <property type="entry name" value="ATP-dependent helicase HrpB"/>
    <property type="match status" value="1"/>
</dbReference>
<feature type="domain" description="Helicase ATP-binding" evidence="6">
    <location>
        <begin position="14"/>
        <end position="163"/>
    </location>
</feature>
<evidence type="ECO:0000256" key="4">
    <source>
        <dbReference type="ARBA" id="ARBA00022840"/>
    </source>
</evidence>
<dbReference type="Pfam" id="PF08482">
    <property type="entry name" value="HrpB_C"/>
    <property type="match status" value="1"/>
</dbReference>
<feature type="region of interest" description="Disordered" evidence="5">
    <location>
        <begin position="796"/>
        <end position="820"/>
    </location>
</feature>
<dbReference type="SMART" id="SM00490">
    <property type="entry name" value="HELICc"/>
    <property type="match status" value="1"/>
</dbReference>
<dbReference type="InterPro" id="IPR007502">
    <property type="entry name" value="Helicase-assoc_dom"/>
</dbReference>
<keyword evidence="3 8" id="KW-0347">Helicase</keyword>
<feature type="domain" description="Helicase C-terminal" evidence="7">
    <location>
        <begin position="202"/>
        <end position="364"/>
    </location>
</feature>
<keyword evidence="2" id="KW-0378">Hydrolase</keyword>
<dbReference type="InterPro" id="IPR027417">
    <property type="entry name" value="P-loop_NTPase"/>
</dbReference>
<evidence type="ECO:0000256" key="5">
    <source>
        <dbReference type="SAM" id="MobiDB-lite"/>
    </source>
</evidence>
<dbReference type="PROSITE" id="PS51194">
    <property type="entry name" value="HELICASE_CTER"/>
    <property type="match status" value="1"/>
</dbReference>
<dbReference type="InterPro" id="IPR010225">
    <property type="entry name" value="HrpB"/>
</dbReference>
<dbReference type="Pfam" id="PF00270">
    <property type="entry name" value="DEAD"/>
    <property type="match status" value="1"/>
</dbReference>
<proteinExistence type="predicted"/>
<keyword evidence="9" id="KW-1185">Reference proteome</keyword>
<dbReference type="PANTHER" id="PTHR43519:SF1">
    <property type="entry name" value="ATP-DEPENDENT RNA HELICASE HRPB"/>
    <property type="match status" value="1"/>
</dbReference>
<feature type="compositionally biased region" description="Basic and acidic residues" evidence="5">
    <location>
        <begin position="796"/>
        <end position="805"/>
    </location>
</feature>
<dbReference type="InterPro" id="IPR056329">
    <property type="entry name" value="CON_HrpB"/>
</dbReference>
<dbReference type="SUPFAM" id="SSF52540">
    <property type="entry name" value="P-loop containing nucleoside triphosphate hydrolases"/>
    <property type="match status" value="1"/>
</dbReference>
<organism evidence="8 9">
    <name type="scientific">Deinococcus radiophilus</name>
    <dbReference type="NCBI Taxonomy" id="32062"/>
    <lineage>
        <taxon>Bacteria</taxon>
        <taxon>Thermotogati</taxon>
        <taxon>Deinococcota</taxon>
        <taxon>Deinococci</taxon>
        <taxon>Deinococcales</taxon>
        <taxon>Deinococcaceae</taxon>
        <taxon>Deinococcus</taxon>
    </lineage>
</organism>
<dbReference type="PIRSF" id="PIRSF005496">
    <property type="entry name" value="ATP_hel_hrpB"/>
    <property type="match status" value="1"/>
</dbReference>
<evidence type="ECO:0000259" key="7">
    <source>
        <dbReference type="PROSITE" id="PS51194"/>
    </source>
</evidence>
<dbReference type="AlphaFoldDB" id="A0A431VZS0"/>
<dbReference type="GO" id="GO:0016787">
    <property type="term" value="F:hydrolase activity"/>
    <property type="evidence" value="ECO:0007669"/>
    <property type="project" value="UniProtKB-KW"/>
</dbReference>
<dbReference type="Proteomes" id="UP000277766">
    <property type="component" value="Unassembled WGS sequence"/>
</dbReference>
<dbReference type="GO" id="GO:0003676">
    <property type="term" value="F:nucleic acid binding"/>
    <property type="evidence" value="ECO:0007669"/>
    <property type="project" value="InterPro"/>
</dbReference>
<dbReference type="Pfam" id="PF00271">
    <property type="entry name" value="Helicase_C"/>
    <property type="match status" value="1"/>
</dbReference>